<dbReference type="RefSeq" id="WP_029427532.1">
    <property type="nucleotide sequence ID" value="NZ_CP012801.1"/>
</dbReference>
<dbReference type="Proteomes" id="UP000283341">
    <property type="component" value="Unassembled WGS sequence"/>
</dbReference>
<organism evidence="3 6">
    <name type="scientific">Bacteroides cellulosilyticus</name>
    <dbReference type="NCBI Taxonomy" id="246787"/>
    <lineage>
        <taxon>Bacteria</taxon>
        <taxon>Pseudomonadati</taxon>
        <taxon>Bacteroidota</taxon>
        <taxon>Bacteroidia</taxon>
        <taxon>Bacteroidales</taxon>
        <taxon>Bacteroidaceae</taxon>
        <taxon>Bacteroides</taxon>
    </lineage>
</organism>
<reference evidence="5 7" key="2">
    <citation type="submission" date="2018-08" db="EMBL/GenBank/DDBJ databases">
        <title>A genome reference for cultivated species of the human gut microbiota.</title>
        <authorList>
            <person name="Zou Y."/>
            <person name="Xue W."/>
            <person name="Luo G."/>
        </authorList>
    </citation>
    <scope>NUCLEOTIDE SEQUENCE [LARGE SCALE GENOMIC DNA]</scope>
    <source>
        <strain evidence="5 7">AF22-3AC</strain>
    </source>
</reference>
<dbReference type="InterPro" id="IPR049236">
    <property type="entry name" value="DUF6850"/>
</dbReference>
<reference evidence="3 6" key="1">
    <citation type="journal article" date="2015" name="Science">
        <title>Genetic determinants of in vivo fitness and diet responsiveness in multiple human gut Bacteroides.</title>
        <authorList>
            <person name="Wu M."/>
            <person name="McNulty N.P."/>
            <person name="Rodionov D.A."/>
            <person name="Khoroshkin M.S."/>
            <person name="Griffin N.W."/>
            <person name="Cheng J."/>
            <person name="Latreille P."/>
            <person name="Kerstetter R.A."/>
            <person name="Terrapon N."/>
            <person name="Henrissat B."/>
            <person name="Osterman A.L."/>
            <person name="Gordon J.I."/>
        </authorList>
    </citation>
    <scope>NUCLEOTIDE SEQUENCE [LARGE SCALE GENOMIC DNA]</scope>
    <source>
        <strain evidence="3 6">WH2</strain>
    </source>
</reference>
<evidence type="ECO:0000256" key="1">
    <source>
        <dbReference type="SAM" id="SignalP"/>
    </source>
</evidence>
<dbReference type="SUPFAM" id="SSF56935">
    <property type="entry name" value="Porins"/>
    <property type="match status" value="1"/>
</dbReference>
<reference evidence="4" key="3">
    <citation type="submission" date="2023-08" db="EMBL/GenBank/DDBJ databases">
        <title>Reintroducing virulent viruses to syntetic microbiomes.</title>
        <authorList>
            <person name="Wilde J."/>
            <person name="Boyes R."/>
            <person name="Robinson A.V."/>
            <person name="Daisley B.A."/>
            <person name="Allen-Vercoe E."/>
        </authorList>
    </citation>
    <scope>NUCLEOTIDE SEQUENCE</scope>
    <source>
        <strain evidence="4">225I_12FAA</strain>
    </source>
</reference>
<evidence type="ECO:0000313" key="5">
    <source>
        <dbReference type="EMBL" id="RGS39745.1"/>
    </source>
</evidence>
<dbReference type="PATRIC" id="fig|246787.4.peg.3637"/>
<evidence type="ECO:0000259" key="2">
    <source>
        <dbReference type="Pfam" id="PF21012"/>
    </source>
</evidence>
<feature type="chain" id="PRO_5042679950" description="DUF6850 domain-containing protein" evidence="1">
    <location>
        <begin position="23"/>
        <end position="509"/>
    </location>
</feature>
<dbReference type="EMBL" id="CP012801">
    <property type="protein sequence ID" value="ALJ60749.1"/>
    <property type="molecule type" value="Genomic_DNA"/>
</dbReference>
<feature type="signal peptide" evidence="1">
    <location>
        <begin position="1"/>
        <end position="22"/>
    </location>
</feature>
<evidence type="ECO:0000313" key="3">
    <source>
        <dbReference type="EMBL" id="ALJ60749.1"/>
    </source>
</evidence>
<feature type="domain" description="DUF6850" evidence="2">
    <location>
        <begin position="50"/>
        <end position="508"/>
    </location>
</feature>
<name>A0A0P0GRR8_9BACE</name>
<protein>
    <recommendedName>
        <fullName evidence="2">DUF6850 domain-containing protein</fullName>
    </recommendedName>
</protein>
<evidence type="ECO:0000313" key="6">
    <source>
        <dbReference type="Proteomes" id="UP000061809"/>
    </source>
</evidence>
<dbReference type="KEGG" id="bcel:BcellWH2_03526"/>
<dbReference type="Proteomes" id="UP000061809">
    <property type="component" value="Chromosome"/>
</dbReference>
<dbReference type="Pfam" id="PF21012">
    <property type="entry name" value="DUF6850"/>
    <property type="match status" value="1"/>
</dbReference>
<evidence type="ECO:0000313" key="4">
    <source>
        <dbReference type="EMBL" id="MDT4513796.1"/>
    </source>
</evidence>
<dbReference type="EMBL" id="JAVSNH010000002">
    <property type="protein sequence ID" value="MDT4513796.1"/>
    <property type="molecule type" value="Genomic_DNA"/>
</dbReference>
<accession>A0A0P0GRR8</accession>
<dbReference type="EMBL" id="QRVJ01000001">
    <property type="protein sequence ID" value="RGS39745.1"/>
    <property type="molecule type" value="Genomic_DNA"/>
</dbReference>
<sequence length="509" mass="58036">MILRFISSFILVVATVSSFAQKGDTVLIQKRAYERSAVRQNFIITPYLNPALNYYRYSDSYSSLSISGDWDNESRALNAQEGDGWGGFKVAADSYVRMSDASRIWGNAYYHNGERKNVQWNESADYELIYPYVMADTIGGDIKSETYFFEGGYAASHGRWTFGGEFSYRALLEYRDVDPRPRNSIADLQGKAGASYQFNKRYAVALSAEAHKYKQNGDITYYNELGVSKTFHLSGLGTSYTRFDGTRNTVRYQGHIFGAGLDLLPVKSDGGWTSSVSYQHAFYEKILPGANDLTLNELDEDRYQGEIAWTSATTRNHSWGIKANAEFRDRKGTEILYGDAVNSIYPQIATAQQFGSERLWSNLSAFYEQEQTKVWRWSLQPAVGYHYRKDTYKSPSKKVEYSLFDTSLAFTSTWRWKQDMLFVRIWGAHQEKLDATLDIGQVTHPYAMTILQQNFDMQSSGNTSYGISLRWSKNVFKNMLAHLEAGWQQARYTNSEKGTSLWVNVGLSL</sequence>
<dbReference type="Proteomes" id="UP001266995">
    <property type="component" value="Unassembled WGS sequence"/>
</dbReference>
<gene>
    <name evidence="3" type="ORF">BcellWH2_03526</name>
    <name evidence="5" type="ORF">DWX97_00170</name>
    <name evidence="4" type="ORF">RO785_22755</name>
</gene>
<proteinExistence type="predicted"/>
<dbReference type="AlphaFoldDB" id="A0A0P0GRR8"/>
<keyword evidence="1" id="KW-0732">Signal</keyword>
<evidence type="ECO:0000313" key="7">
    <source>
        <dbReference type="Proteomes" id="UP000283341"/>
    </source>
</evidence>